<proteinExistence type="predicted"/>
<dbReference type="Pfam" id="PF13409">
    <property type="entry name" value="GST_N_2"/>
    <property type="match status" value="1"/>
</dbReference>
<protein>
    <submittedName>
        <fullName evidence="2">Glutathione S-transferase family protein</fullName>
    </submittedName>
</protein>
<name>A0A552UFI2_9SPHN</name>
<dbReference type="AlphaFoldDB" id="A0A552UFI2"/>
<sequence>MLRLIIGNRAYSSWSLRGWLACKISALDFETVVLPMDTPEWDSGAAKGELPSGKVPVLWDGDIAVWDSLAIADWLADKVRNARVSRGHFWPQDMAARALARSMSAEMHSGFQALRSGCAMNLKYNFPDFVPSPEVLADVARIDALWSRARDVFGTHADVAHEGPFLFGGFGAADAMYAPVVTRIRTYGLPVSDVSAAYCEAVAAHPWMVEWTEAAKAETYPFARYLVPGGVPA</sequence>
<evidence type="ECO:0000313" key="2">
    <source>
        <dbReference type="EMBL" id="TRW16986.1"/>
    </source>
</evidence>
<dbReference type="Pfam" id="PF13410">
    <property type="entry name" value="GST_C_2"/>
    <property type="match status" value="1"/>
</dbReference>
<comment type="caution">
    <text evidence="2">The sequence shown here is derived from an EMBL/GenBank/DDBJ whole genome shotgun (WGS) entry which is preliminary data.</text>
</comment>
<dbReference type="Proteomes" id="UP000317894">
    <property type="component" value="Unassembled WGS sequence"/>
</dbReference>
<keyword evidence="2" id="KW-0808">Transferase</keyword>
<dbReference type="InterPro" id="IPR036249">
    <property type="entry name" value="Thioredoxin-like_sf"/>
</dbReference>
<dbReference type="GO" id="GO:0006749">
    <property type="term" value="P:glutathione metabolic process"/>
    <property type="evidence" value="ECO:0007669"/>
    <property type="project" value="TreeGrafter"/>
</dbReference>
<dbReference type="Gene3D" id="3.40.30.10">
    <property type="entry name" value="Glutaredoxin"/>
    <property type="match status" value="1"/>
</dbReference>
<dbReference type="GO" id="GO:0006559">
    <property type="term" value="P:L-phenylalanine catabolic process"/>
    <property type="evidence" value="ECO:0007669"/>
    <property type="project" value="TreeGrafter"/>
</dbReference>
<dbReference type="SUPFAM" id="SSF47616">
    <property type="entry name" value="GST C-terminal domain-like"/>
    <property type="match status" value="1"/>
</dbReference>
<dbReference type="GO" id="GO:0016034">
    <property type="term" value="F:maleylacetoacetate isomerase activity"/>
    <property type="evidence" value="ECO:0007669"/>
    <property type="project" value="TreeGrafter"/>
</dbReference>
<dbReference type="InterPro" id="IPR036282">
    <property type="entry name" value="Glutathione-S-Trfase_C_sf"/>
</dbReference>
<dbReference type="RefSeq" id="WP_143554530.1">
    <property type="nucleotide sequence ID" value="NZ_VJWA01000001.1"/>
</dbReference>
<dbReference type="PANTHER" id="PTHR42673">
    <property type="entry name" value="MALEYLACETOACETATE ISOMERASE"/>
    <property type="match status" value="1"/>
</dbReference>
<dbReference type="GO" id="GO:0004364">
    <property type="term" value="F:glutathione transferase activity"/>
    <property type="evidence" value="ECO:0007669"/>
    <property type="project" value="TreeGrafter"/>
</dbReference>
<accession>A0A552UFI2</accession>
<dbReference type="InterPro" id="IPR004045">
    <property type="entry name" value="Glutathione_S-Trfase_N"/>
</dbReference>
<dbReference type="Gene3D" id="1.20.1050.10">
    <property type="match status" value="1"/>
</dbReference>
<gene>
    <name evidence="2" type="ORF">FMM06_01895</name>
</gene>
<reference evidence="2 3" key="1">
    <citation type="submission" date="2019-07" db="EMBL/GenBank/DDBJ databases">
        <title>Novel species isolated from glacier.</title>
        <authorList>
            <person name="Liu Q."/>
            <person name="Xin Y.-H."/>
        </authorList>
    </citation>
    <scope>NUCLEOTIDE SEQUENCE [LARGE SCALE GENOMIC DNA]</scope>
    <source>
        <strain evidence="2 3">LB1R16</strain>
    </source>
</reference>
<evidence type="ECO:0000313" key="3">
    <source>
        <dbReference type="Proteomes" id="UP000317894"/>
    </source>
</evidence>
<feature type="domain" description="GST N-terminal" evidence="1">
    <location>
        <begin position="2"/>
        <end position="83"/>
    </location>
</feature>
<evidence type="ECO:0000259" key="1">
    <source>
        <dbReference type="PROSITE" id="PS50404"/>
    </source>
</evidence>
<dbReference type="PROSITE" id="PS50404">
    <property type="entry name" value="GST_NTER"/>
    <property type="match status" value="1"/>
</dbReference>
<dbReference type="CDD" id="cd03194">
    <property type="entry name" value="GST_C_3"/>
    <property type="match status" value="1"/>
</dbReference>
<dbReference type="EMBL" id="VJWA01000001">
    <property type="protein sequence ID" value="TRW16986.1"/>
    <property type="molecule type" value="Genomic_DNA"/>
</dbReference>
<dbReference type="SUPFAM" id="SSF52833">
    <property type="entry name" value="Thioredoxin-like"/>
    <property type="match status" value="1"/>
</dbReference>
<dbReference type="OrthoDB" id="9799538at2"/>
<keyword evidence="3" id="KW-1185">Reference proteome</keyword>
<organism evidence="2 3">
    <name type="scientific">Glacieibacterium frigidum</name>
    <dbReference type="NCBI Taxonomy" id="2593303"/>
    <lineage>
        <taxon>Bacteria</taxon>
        <taxon>Pseudomonadati</taxon>
        <taxon>Pseudomonadota</taxon>
        <taxon>Alphaproteobacteria</taxon>
        <taxon>Sphingomonadales</taxon>
        <taxon>Sphingosinicellaceae</taxon>
        <taxon>Glacieibacterium</taxon>
    </lineage>
</organism>
<dbReference type="PANTHER" id="PTHR42673:SF4">
    <property type="entry name" value="MALEYLACETOACETATE ISOMERASE"/>
    <property type="match status" value="1"/>
</dbReference>
<dbReference type="CDD" id="cd03043">
    <property type="entry name" value="GST_N_1"/>
    <property type="match status" value="1"/>
</dbReference>